<keyword evidence="3" id="KW-1185">Reference proteome</keyword>
<keyword evidence="1" id="KW-0812">Transmembrane</keyword>
<organism evidence="2 3">
    <name type="scientific">Microlunatus soli</name>
    <dbReference type="NCBI Taxonomy" id="630515"/>
    <lineage>
        <taxon>Bacteria</taxon>
        <taxon>Bacillati</taxon>
        <taxon>Actinomycetota</taxon>
        <taxon>Actinomycetes</taxon>
        <taxon>Propionibacteriales</taxon>
        <taxon>Propionibacteriaceae</taxon>
        <taxon>Microlunatus</taxon>
    </lineage>
</organism>
<proteinExistence type="predicted"/>
<dbReference type="SUPFAM" id="SSF103473">
    <property type="entry name" value="MFS general substrate transporter"/>
    <property type="match status" value="1"/>
</dbReference>
<reference evidence="2 3" key="1">
    <citation type="submission" date="2016-10" db="EMBL/GenBank/DDBJ databases">
        <authorList>
            <person name="de Groot N.N."/>
        </authorList>
    </citation>
    <scope>NUCLEOTIDE SEQUENCE [LARGE SCALE GENOMIC DNA]</scope>
    <source>
        <strain evidence="2 3">DSM 21800</strain>
    </source>
</reference>
<gene>
    <name evidence="2" type="ORF">SAMN04489812_3965</name>
</gene>
<dbReference type="Proteomes" id="UP000199103">
    <property type="component" value="Chromosome I"/>
</dbReference>
<dbReference type="EMBL" id="LT629772">
    <property type="protein sequence ID" value="SDT05368.1"/>
    <property type="molecule type" value="Genomic_DNA"/>
</dbReference>
<sequence>MIARVLQEATGAPTLGGAYATLALNVGAAGGPVAGGAMLTASGDTVGSVVISAALAAIALPVVGLLLRLTRKAR</sequence>
<keyword evidence="1" id="KW-1133">Transmembrane helix</keyword>
<evidence type="ECO:0000313" key="3">
    <source>
        <dbReference type="Proteomes" id="UP000199103"/>
    </source>
</evidence>
<feature type="transmembrane region" description="Helical" evidence="1">
    <location>
        <begin position="46"/>
        <end position="67"/>
    </location>
</feature>
<keyword evidence="1" id="KW-0472">Membrane</keyword>
<protein>
    <submittedName>
        <fullName evidence="2">MFS transporter, DHA1 family, chloramphenicol resistance protein</fullName>
    </submittedName>
</protein>
<dbReference type="InterPro" id="IPR036259">
    <property type="entry name" value="MFS_trans_sf"/>
</dbReference>
<evidence type="ECO:0000256" key="1">
    <source>
        <dbReference type="SAM" id="Phobius"/>
    </source>
</evidence>
<evidence type="ECO:0000313" key="2">
    <source>
        <dbReference type="EMBL" id="SDT05368.1"/>
    </source>
</evidence>
<dbReference type="AlphaFoldDB" id="A0A1H1X7T3"/>
<accession>A0A1H1X7T3</accession>
<name>A0A1H1X7T3_9ACTN</name>